<dbReference type="Gene3D" id="3.90.550.10">
    <property type="entry name" value="Spore Coat Polysaccharide Biosynthesis Protein SpsA, Chain A"/>
    <property type="match status" value="1"/>
</dbReference>
<dbReference type="InterPro" id="IPR051993">
    <property type="entry name" value="Glycosyltransferase_8"/>
</dbReference>
<comment type="function">
    <text evidence="10">Glycosyltransferase which elongates the O-linked glucose attached to EGF-like repeats in the extracellular domain of Notch proteins by catalyzing the addition of xylose.</text>
</comment>
<dbReference type="Pfam" id="PF01501">
    <property type="entry name" value="Glyco_transf_8"/>
    <property type="match status" value="1"/>
</dbReference>
<evidence type="ECO:0000256" key="10">
    <source>
        <dbReference type="ARBA" id="ARBA00037301"/>
    </source>
</evidence>
<evidence type="ECO:0000256" key="14">
    <source>
        <dbReference type="SAM" id="Phobius"/>
    </source>
</evidence>
<evidence type="ECO:0000256" key="1">
    <source>
        <dbReference type="ARBA" id="ARBA00004606"/>
    </source>
</evidence>
<evidence type="ECO:0000256" key="9">
    <source>
        <dbReference type="ARBA" id="ARBA00023180"/>
    </source>
</evidence>
<evidence type="ECO:0000256" key="13">
    <source>
        <dbReference type="SAM" id="MobiDB-lite"/>
    </source>
</evidence>
<dbReference type="SUPFAM" id="SSF53448">
    <property type="entry name" value="Nucleotide-diphospho-sugar transferases"/>
    <property type="match status" value="1"/>
</dbReference>
<gene>
    <name evidence="16" type="primary">LOC116952711</name>
</gene>
<dbReference type="InterPro" id="IPR002495">
    <property type="entry name" value="Glyco_trans_8"/>
</dbReference>
<dbReference type="EC" id="2.4.2.42" evidence="11"/>
<reference evidence="16" key="1">
    <citation type="submission" date="2025-08" db="UniProtKB">
        <authorList>
            <consortium name="RefSeq"/>
        </authorList>
    </citation>
    <scope>IDENTIFICATION</scope>
    <source>
        <tissue evidence="16">Sperm</tissue>
    </source>
</reference>
<protein>
    <recommendedName>
        <fullName evidence="11">UDP-D-xylose:beta-D-glucoside alpha-1,3-D-xylosyltransferase</fullName>
        <ecNumber evidence="11">2.4.2.42</ecNumber>
    </recommendedName>
</protein>
<evidence type="ECO:0000256" key="7">
    <source>
        <dbReference type="ARBA" id="ARBA00022989"/>
    </source>
</evidence>
<dbReference type="PANTHER" id="PTHR46012:SF2">
    <property type="entry name" value="IP22168P"/>
    <property type="match status" value="1"/>
</dbReference>
<evidence type="ECO:0000313" key="16">
    <source>
        <dbReference type="RefSeq" id="XP_032828202.1"/>
    </source>
</evidence>
<comment type="subcellular location">
    <subcellularLocation>
        <location evidence="1">Membrane</location>
        <topology evidence="1">Single-pass type II membrane protein</topology>
    </subcellularLocation>
</comment>
<feature type="region of interest" description="Disordered" evidence="13">
    <location>
        <begin position="75"/>
        <end position="105"/>
    </location>
</feature>
<sequence>MRVSCRALPLIAPGHAKRGAPCAPTPLHHEAGVANMRRGVRAATPALLSPLLQLSLAAAVVVVAVVAVSADGASGRCPRAAAEGGSSPAANLSERRAARGTPRRRRCDSEQSWWNPYWMLPEDMSGADCFWESAKRCSRGGSVAEALQLAVVACGSRLEETMVMLKSAALFSRARLHAHIFAEDELHAGFREQLLAWPLRYRRKLPFSLYPITFPADNADAWRKLFKPCASQRLFLPLLLPHVGWLLYVDTDVLFLAPVDELWALRRRFRASRLAGLAPEHELLQIGWYNRFGRHPYLGRTGVNSGVMLMDLAGLRTAQFKNDMSAVPLGWSEMLLPLYNKYRLNITWGDQDLLNIIFHYNPEMVHVFDCRWNFRPDHCMYGSNCGGAERDGVAVLHGNRGVYHDGKQPAFRAIYQALLHYRLGSGDLESGLLAPARAAMGEAAHTYCGRVPHVLLGQLERSAAAASAEPAEPR</sequence>
<keyword evidence="15" id="KW-1185">Reference proteome</keyword>
<keyword evidence="4" id="KW-0808">Transferase</keyword>
<dbReference type="GO" id="GO:0016266">
    <property type="term" value="P:protein O-linked glycosylation via N-acetyl-galactosamine"/>
    <property type="evidence" value="ECO:0007669"/>
    <property type="project" value="TreeGrafter"/>
</dbReference>
<keyword evidence="9" id="KW-0325">Glycoprotein</keyword>
<feature type="transmembrane region" description="Helical" evidence="14">
    <location>
        <begin position="46"/>
        <end position="70"/>
    </location>
</feature>
<comment type="catalytic activity">
    <reaction evidence="12">
        <text>3-O-(beta-D-glucosyl)-L-seryl-[EGF-like domain protein] + UDP-alpha-D-xylose = 3-O-[alpha-D-xylosyl-(1-&gt;3)-beta-D-glucosyl]-L-seryl-[EGF-like domain protein] + UDP + H(+)</text>
        <dbReference type="Rhea" id="RHEA:56064"/>
        <dbReference type="Rhea" id="RHEA-COMP:14610"/>
        <dbReference type="Rhea" id="RHEA-COMP:14611"/>
        <dbReference type="ChEBI" id="CHEBI:15378"/>
        <dbReference type="ChEBI" id="CHEBI:57632"/>
        <dbReference type="ChEBI" id="CHEBI:58223"/>
        <dbReference type="ChEBI" id="CHEBI:140575"/>
        <dbReference type="ChEBI" id="CHEBI:140576"/>
        <dbReference type="EC" id="2.4.2.42"/>
    </reaction>
</comment>
<dbReference type="Proteomes" id="UP001318040">
    <property type="component" value="Chromosome 48"/>
</dbReference>
<dbReference type="KEGG" id="pmrn:116952711"/>
<keyword evidence="6" id="KW-0735">Signal-anchor</keyword>
<dbReference type="GO" id="GO:0016020">
    <property type="term" value="C:membrane"/>
    <property type="evidence" value="ECO:0007669"/>
    <property type="project" value="UniProtKB-SubCell"/>
</dbReference>
<evidence type="ECO:0000313" key="15">
    <source>
        <dbReference type="Proteomes" id="UP001318040"/>
    </source>
</evidence>
<evidence type="ECO:0000256" key="2">
    <source>
        <dbReference type="ARBA" id="ARBA00006351"/>
    </source>
</evidence>
<dbReference type="AlphaFoldDB" id="A0AAJ7XBL4"/>
<evidence type="ECO:0000256" key="12">
    <source>
        <dbReference type="ARBA" id="ARBA00049181"/>
    </source>
</evidence>
<evidence type="ECO:0000256" key="8">
    <source>
        <dbReference type="ARBA" id="ARBA00023136"/>
    </source>
</evidence>
<name>A0AAJ7XBL4_PETMA</name>
<keyword evidence="7 14" id="KW-1133">Transmembrane helix</keyword>
<keyword evidence="3" id="KW-0328">Glycosyltransferase</keyword>
<dbReference type="RefSeq" id="XP_032828202.1">
    <property type="nucleotide sequence ID" value="XM_032972311.1"/>
</dbReference>
<evidence type="ECO:0000256" key="6">
    <source>
        <dbReference type="ARBA" id="ARBA00022968"/>
    </source>
</evidence>
<keyword evidence="5 14" id="KW-0812">Transmembrane</keyword>
<proteinExistence type="inferred from homology"/>
<organism evidence="15 16">
    <name type="scientific">Petromyzon marinus</name>
    <name type="common">Sea lamprey</name>
    <dbReference type="NCBI Taxonomy" id="7757"/>
    <lineage>
        <taxon>Eukaryota</taxon>
        <taxon>Metazoa</taxon>
        <taxon>Chordata</taxon>
        <taxon>Craniata</taxon>
        <taxon>Vertebrata</taxon>
        <taxon>Cyclostomata</taxon>
        <taxon>Hyperoartia</taxon>
        <taxon>Petromyzontiformes</taxon>
        <taxon>Petromyzontidae</taxon>
        <taxon>Petromyzon</taxon>
    </lineage>
</organism>
<evidence type="ECO:0000256" key="3">
    <source>
        <dbReference type="ARBA" id="ARBA00022676"/>
    </source>
</evidence>
<dbReference type="InterPro" id="IPR029044">
    <property type="entry name" value="Nucleotide-diphossugar_trans"/>
</dbReference>
<accession>A0AAJ7XBL4</accession>
<dbReference type="GO" id="GO:0140563">
    <property type="term" value="F:UDP-D-xylose:beta-D-glucoside alpha-1,3-D-xylosyltransferase activity"/>
    <property type="evidence" value="ECO:0007669"/>
    <property type="project" value="UniProtKB-EC"/>
</dbReference>
<comment type="similarity">
    <text evidence="2">Belongs to the glycosyltransferase 8 family.</text>
</comment>
<keyword evidence="8 14" id="KW-0472">Membrane</keyword>
<evidence type="ECO:0000256" key="4">
    <source>
        <dbReference type="ARBA" id="ARBA00022679"/>
    </source>
</evidence>
<evidence type="ECO:0000256" key="5">
    <source>
        <dbReference type="ARBA" id="ARBA00022692"/>
    </source>
</evidence>
<evidence type="ECO:0000256" key="11">
    <source>
        <dbReference type="ARBA" id="ARBA00038854"/>
    </source>
</evidence>
<dbReference type="PANTHER" id="PTHR46012">
    <property type="entry name" value="IP22168P"/>
    <property type="match status" value="1"/>
</dbReference>